<dbReference type="Gene3D" id="3.30.450.20">
    <property type="entry name" value="PAS domain"/>
    <property type="match status" value="1"/>
</dbReference>
<evidence type="ECO:0000259" key="12">
    <source>
        <dbReference type="PROSITE" id="PS50885"/>
    </source>
</evidence>
<dbReference type="InterPro" id="IPR029151">
    <property type="entry name" value="Sensor-like_sf"/>
</dbReference>
<dbReference type="AlphaFoldDB" id="A0A0Q2SJX6"/>
<evidence type="ECO:0000313" key="14">
    <source>
        <dbReference type="Proteomes" id="UP000051221"/>
    </source>
</evidence>
<evidence type="ECO:0000256" key="5">
    <source>
        <dbReference type="ARBA" id="ARBA00023136"/>
    </source>
</evidence>
<dbReference type="Pfam" id="PF00015">
    <property type="entry name" value="MCPsignal"/>
    <property type="match status" value="1"/>
</dbReference>
<evidence type="ECO:0000256" key="3">
    <source>
        <dbReference type="ARBA" id="ARBA00022692"/>
    </source>
</evidence>
<dbReference type="PANTHER" id="PTHR32089:SF119">
    <property type="entry name" value="METHYL-ACCEPTING CHEMOTAXIS PROTEIN CTPL"/>
    <property type="match status" value="1"/>
</dbReference>
<dbReference type="FunFam" id="1.10.287.950:FF:000001">
    <property type="entry name" value="Methyl-accepting chemotaxis sensory transducer"/>
    <property type="match status" value="1"/>
</dbReference>
<dbReference type="GO" id="GO:0005886">
    <property type="term" value="C:plasma membrane"/>
    <property type="evidence" value="ECO:0007669"/>
    <property type="project" value="UniProtKB-SubCell"/>
</dbReference>
<dbReference type="InParanoid" id="A0A0Q2SJX6"/>
<dbReference type="SMART" id="SM00283">
    <property type="entry name" value="MA"/>
    <property type="match status" value="1"/>
</dbReference>
<keyword evidence="4 10" id="KW-1133">Transmembrane helix</keyword>
<feature type="transmembrane region" description="Helical" evidence="10">
    <location>
        <begin position="320"/>
        <end position="339"/>
    </location>
</feature>
<dbReference type="EMBL" id="LKHS01000001">
    <property type="protein sequence ID" value="KQH87899.1"/>
    <property type="molecule type" value="Genomic_DNA"/>
</dbReference>
<evidence type="ECO:0000256" key="1">
    <source>
        <dbReference type="ARBA" id="ARBA00004141"/>
    </source>
</evidence>
<organism evidence="13 14">
    <name type="scientific">Vibrio furnissii</name>
    <dbReference type="NCBI Taxonomy" id="29494"/>
    <lineage>
        <taxon>Bacteria</taxon>
        <taxon>Pseudomonadati</taxon>
        <taxon>Pseudomonadota</taxon>
        <taxon>Gammaproteobacteria</taxon>
        <taxon>Vibrionales</taxon>
        <taxon>Vibrionaceae</taxon>
        <taxon>Vibrio</taxon>
    </lineage>
</organism>
<dbReference type="PROSITE" id="PS50885">
    <property type="entry name" value="HAMP"/>
    <property type="match status" value="1"/>
</dbReference>
<dbReference type="SUPFAM" id="SSF58104">
    <property type="entry name" value="Methyl-accepting chemotaxis protein (MCP) signaling domain"/>
    <property type="match status" value="1"/>
</dbReference>
<keyword evidence="14" id="KW-1185">Reference proteome</keyword>
<keyword evidence="5 10" id="KW-0472">Membrane</keyword>
<comment type="subcellular location">
    <subcellularLocation>
        <location evidence="2">Cell inner membrane</location>
    </subcellularLocation>
    <subcellularLocation>
        <location evidence="1">Membrane</location>
        <topology evidence="1">Multi-pass membrane protein</topology>
    </subcellularLocation>
</comment>
<name>A0A0Q2SJX6_VIBFU</name>
<feature type="domain" description="HAMP" evidence="12">
    <location>
        <begin position="344"/>
        <end position="399"/>
    </location>
</feature>
<protein>
    <submittedName>
        <fullName evidence="13">Chemotaxis protein</fullName>
    </submittedName>
</protein>
<evidence type="ECO:0000256" key="10">
    <source>
        <dbReference type="SAM" id="Phobius"/>
    </source>
</evidence>
<evidence type="ECO:0000256" key="9">
    <source>
        <dbReference type="SAM" id="Coils"/>
    </source>
</evidence>
<sequence length="675" mass="73002">MNAFFTHRSVGFQLKLIIMLCLLIAFSAIATLVYRTASDILLDTRYDEQRSKLEAVAQTIGGQFNAYVNTTHVLSSTFENGYLAGYEISNDVMAFAGQPIRNIHLYGLPLVNNTDIVDMFTRDTGAFVTLYSASNDHWLSIASSMLASDNRRLILQPLDAKHAAYAALRQGKDFVELTPDNGRDYINYYSPLKDSQGDVAGVLSVALPVDQATVSILTSLKAIHWGTSGETWVVNGARDRFGEFLLGSVDARAASRSIVTYRDASGAMPFANLRDAPQGRVNFTVDGVQHYRLYTTVPGWNWLVLGGTQVDEITQSSQQLLTLIALISLLVGALTYVVMSGVIHRVLKPLGPLRVTMAKMAQGEVSLHLAAPSGTSHNEMVLLTQGAGQMAQALNQLVAQIRETSQRITAQSVSVARDAHTNLAQSESQQQQIEQVVAAIEQMATSARDSAQQIDVIADNVQHANRDTQQGLAVVATVGTHVDELLAQLTRSTEAIRQVDENSERIQQLTQMIDDIAEQTNLLALNAAIEAARAGEQGRGFAVVADEVRTLAHRTQSSVQNVVTIIDELRRSTASAVTLTEQSQRKVSEVQTHSAQAGTALQAIASQVASIAQQSEAIAAAVEEQAQVSSQVADNASQISELNALGRSSTEQTAQSAERLQQDASALEAQVAYFH</sequence>
<feature type="domain" description="Methyl-accepting transducer" evidence="11">
    <location>
        <begin position="404"/>
        <end position="640"/>
    </location>
</feature>
<dbReference type="CDD" id="cd11386">
    <property type="entry name" value="MCP_signal"/>
    <property type="match status" value="1"/>
</dbReference>
<dbReference type="RefSeq" id="WP_055464993.1">
    <property type="nucleotide sequence ID" value="NZ_LKHS01000001.1"/>
</dbReference>
<dbReference type="GO" id="GO:0007165">
    <property type="term" value="P:signal transduction"/>
    <property type="evidence" value="ECO:0007669"/>
    <property type="project" value="UniProtKB-KW"/>
</dbReference>
<dbReference type="PANTHER" id="PTHR32089">
    <property type="entry name" value="METHYL-ACCEPTING CHEMOTAXIS PROTEIN MCPB"/>
    <property type="match status" value="1"/>
</dbReference>
<evidence type="ECO:0000256" key="2">
    <source>
        <dbReference type="ARBA" id="ARBA00004533"/>
    </source>
</evidence>
<dbReference type="Gene3D" id="1.10.287.950">
    <property type="entry name" value="Methyl-accepting chemotaxis protein"/>
    <property type="match status" value="1"/>
</dbReference>
<evidence type="ECO:0000313" key="13">
    <source>
        <dbReference type="EMBL" id="KQH87899.1"/>
    </source>
</evidence>
<comment type="similarity">
    <text evidence="7">Belongs to the methyl-accepting chemotaxis (MCP) protein family.</text>
</comment>
<dbReference type="InterPro" id="IPR033462">
    <property type="entry name" value="Cache_3-Cache_2"/>
</dbReference>
<dbReference type="GO" id="GO:0006935">
    <property type="term" value="P:chemotaxis"/>
    <property type="evidence" value="ECO:0007669"/>
    <property type="project" value="UniProtKB-ARBA"/>
</dbReference>
<accession>A0A0Q2SJX6</accession>
<comment type="caution">
    <text evidence="13">The sequence shown here is derived from an EMBL/GenBank/DDBJ whole genome shotgun (WGS) entry which is preliminary data.</text>
</comment>
<reference evidence="13 14" key="1">
    <citation type="submission" date="2015-08" db="EMBL/GenBank/DDBJ databases">
        <title>Antibacterial properties of a collection of Vibrionaceae strains.</title>
        <authorList>
            <person name="Giubergia S."/>
        </authorList>
    </citation>
    <scope>NUCLEOTIDE SEQUENCE [LARGE SCALE GENOMIC DNA]</scope>
    <source>
        <strain evidence="13 14">S0821</strain>
    </source>
</reference>
<dbReference type="PROSITE" id="PS50111">
    <property type="entry name" value="CHEMOTAXIS_TRANSDUC_2"/>
    <property type="match status" value="1"/>
</dbReference>
<proteinExistence type="inferred from homology"/>
<gene>
    <name evidence="13" type="ORF">AMR76_01005</name>
</gene>
<dbReference type="SUPFAM" id="SSF103190">
    <property type="entry name" value="Sensory domain-like"/>
    <property type="match status" value="1"/>
</dbReference>
<dbReference type="Proteomes" id="UP000051221">
    <property type="component" value="Unassembled WGS sequence"/>
</dbReference>
<keyword evidence="6 8" id="KW-0807">Transducer</keyword>
<feature type="transmembrane region" description="Helical" evidence="10">
    <location>
        <begin position="12"/>
        <end position="34"/>
    </location>
</feature>
<feature type="coiled-coil region" evidence="9">
    <location>
        <begin position="482"/>
        <end position="519"/>
    </location>
</feature>
<evidence type="ECO:0000256" key="6">
    <source>
        <dbReference type="ARBA" id="ARBA00023224"/>
    </source>
</evidence>
<dbReference type="InterPro" id="IPR003660">
    <property type="entry name" value="HAMP_dom"/>
</dbReference>
<keyword evidence="3 10" id="KW-0812">Transmembrane</keyword>
<keyword evidence="9" id="KW-0175">Coiled coil</keyword>
<evidence type="ECO:0000256" key="7">
    <source>
        <dbReference type="ARBA" id="ARBA00029447"/>
    </source>
</evidence>
<dbReference type="InterPro" id="IPR004089">
    <property type="entry name" value="MCPsignal_dom"/>
</dbReference>
<dbReference type="Pfam" id="PF17201">
    <property type="entry name" value="Cache_3-Cache_2"/>
    <property type="match status" value="1"/>
</dbReference>
<evidence type="ECO:0000259" key="11">
    <source>
        <dbReference type="PROSITE" id="PS50111"/>
    </source>
</evidence>
<evidence type="ECO:0000256" key="8">
    <source>
        <dbReference type="PROSITE-ProRule" id="PRU00284"/>
    </source>
</evidence>
<evidence type="ECO:0000256" key="4">
    <source>
        <dbReference type="ARBA" id="ARBA00022989"/>
    </source>
</evidence>